<feature type="compositionally biased region" description="Basic and acidic residues" evidence="1">
    <location>
        <begin position="125"/>
        <end position="138"/>
    </location>
</feature>
<keyword evidence="4" id="KW-1185">Reference proteome</keyword>
<dbReference type="EMBL" id="KZ678135">
    <property type="protein sequence ID" value="PSN66928.1"/>
    <property type="molecule type" value="Genomic_DNA"/>
</dbReference>
<gene>
    <name evidence="3" type="ORF">BS50DRAFT_524452</name>
</gene>
<feature type="region of interest" description="Disordered" evidence="1">
    <location>
        <begin position="391"/>
        <end position="472"/>
    </location>
</feature>
<feature type="compositionally biased region" description="Low complexity" evidence="1">
    <location>
        <begin position="14"/>
        <end position="35"/>
    </location>
</feature>
<accession>A0A2T2NPD0</accession>
<dbReference type="Proteomes" id="UP000240883">
    <property type="component" value="Unassembled WGS sequence"/>
</dbReference>
<feature type="compositionally biased region" description="Basic and acidic residues" evidence="1">
    <location>
        <begin position="158"/>
        <end position="188"/>
    </location>
</feature>
<sequence>MFKKLRRQSKQTDAPAAAPATTSTPVQDEAPAAPVSSPPPPAVSTPSNEPAASPVLDEEDEKFLERLAAIAAEPEGTPPPLPTRPTTIVEDGEKKVGNDAQDAIMDGANQVPLPMSPPVETATEDTTKGKDKAKDGGLGRKNSVMGYFNLARSKFTKNDNAKESEKKDKKKDKVTEKDRAKAADDLKSAAEAAKSANKDEIEKENQDITEILDQLNLSAVNNRVFSFSKESEELLNKFKVVLKDLVNGVPTAYDDLEKLLTGSEEQLKKMYDSLPPFLQNLVKSLPTKITAALGPEILAAQAEKPGFDAKAKAAGPGLKSKRPKIPNLKSLVSAQGAVATMLRTILNFLKLRFPALMTGTNVLLSLAVFLLLFVFWYCHKRGRETRLEKERLAAEEGNAPPGSGDTSSFTDDGDSLLDKSAPAPGGSSKDSGAKVEDMPSVLHLPDPKTVPLPESTTGTPAREEPLMVPQSK</sequence>
<proteinExistence type="predicted"/>
<feature type="region of interest" description="Disordered" evidence="1">
    <location>
        <begin position="158"/>
        <end position="201"/>
    </location>
</feature>
<feature type="transmembrane region" description="Helical" evidence="2">
    <location>
        <begin position="355"/>
        <end position="378"/>
    </location>
</feature>
<organism evidence="3 4">
    <name type="scientific">Corynespora cassiicola Philippines</name>
    <dbReference type="NCBI Taxonomy" id="1448308"/>
    <lineage>
        <taxon>Eukaryota</taxon>
        <taxon>Fungi</taxon>
        <taxon>Dikarya</taxon>
        <taxon>Ascomycota</taxon>
        <taxon>Pezizomycotina</taxon>
        <taxon>Dothideomycetes</taxon>
        <taxon>Pleosporomycetidae</taxon>
        <taxon>Pleosporales</taxon>
        <taxon>Corynesporascaceae</taxon>
        <taxon>Corynespora</taxon>
    </lineage>
</organism>
<keyword evidence="2" id="KW-1133">Transmembrane helix</keyword>
<evidence type="ECO:0000256" key="1">
    <source>
        <dbReference type="SAM" id="MobiDB-lite"/>
    </source>
</evidence>
<protein>
    <submittedName>
        <fullName evidence="3">Uncharacterized protein</fullName>
    </submittedName>
</protein>
<keyword evidence="2" id="KW-0472">Membrane</keyword>
<dbReference type="STRING" id="1448308.A0A2T2NPD0"/>
<dbReference type="AlphaFoldDB" id="A0A2T2NPD0"/>
<dbReference type="OrthoDB" id="5398191at2759"/>
<evidence type="ECO:0000256" key="2">
    <source>
        <dbReference type="SAM" id="Phobius"/>
    </source>
</evidence>
<evidence type="ECO:0000313" key="4">
    <source>
        <dbReference type="Proteomes" id="UP000240883"/>
    </source>
</evidence>
<feature type="region of interest" description="Disordered" evidence="1">
    <location>
        <begin position="1"/>
        <end position="143"/>
    </location>
</feature>
<evidence type="ECO:0000313" key="3">
    <source>
        <dbReference type="EMBL" id="PSN66928.1"/>
    </source>
</evidence>
<name>A0A2T2NPD0_CORCC</name>
<keyword evidence="2" id="KW-0812">Transmembrane</keyword>
<reference evidence="3 4" key="1">
    <citation type="journal article" date="2018" name="Front. Microbiol.">
        <title>Genome-Wide Analysis of Corynespora cassiicola Leaf Fall Disease Putative Effectors.</title>
        <authorList>
            <person name="Lopez D."/>
            <person name="Ribeiro S."/>
            <person name="Label P."/>
            <person name="Fumanal B."/>
            <person name="Venisse J.S."/>
            <person name="Kohler A."/>
            <person name="de Oliveira R.R."/>
            <person name="Labutti K."/>
            <person name="Lipzen A."/>
            <person name="Lail K."/>
            <person name="Bauer D."/>
            <person name="Ohm R.A."/>
            <person name="Barry K.W."/>
            <person name="Spatafora J."/>
            <person name="Grigoriev I.V."/>
            <person name="Martin F.M."/>
            <person name="Pujade-Renaud V."/>
        </authorList>
    </citation>
    <scope>NUCLEOTIDE SEQUENCE [LARGE SCALE GENOMIC DNA]</scope>
    <source>
        <strain evidence="3 4">Philippines</strain>
    </source>
</reference>